<organism evidence="1 2">
    <name type="scientific">Microbacterium invictum</name>
    <dbReference type="NCBI Taxonomy" id="515415"/>
    <lineage>
        <taxon>Bacteria</taxon>
        <taxon>Bacillati</taxon>
        <taxon>Actinomycetota</taxon>
        <taxon>Actinomycetes</taxon>
        <taxon>Micrococcales</taxon>
        <taxon>Microbacteriaceae</taxon>
        <taxon>Microbacterium</taxon>
    </lineage>
</organism>
<reference evidence="1 2" key="1">
    <citation type="submission" date="2023-06" db="EMBL/GenBank/DDBJ databases">
        <title>Rock-solubilizing bacteria, Microbacterium invictum, promotes re-establishment of vegetation in rocky wasteland by accelerating rock bio-weathering and reshaping soil bacterial community.</title>
        <authorList>
            <person name="Liu C."/>
        </authorList>
    </citation>
    <scope>NUCLEOTIDE SEQUENCE [LARGE SCALE GENOMIC DNA]</scope>
    <source>
        <strain evidence="1 2">X-18</strain>
    </source>
</reference>
<evidence type="ECO:0000313" key="1">
    <source>
        <dbReference type="EMBL" id="WQB69028.1"/>
    </source>
</evidence>
<protein>
    <submittedName>
        <fullName evidence="1">Uncharacterized protein</fullName>
    </submittedName>
</protein>
<dbReference type="Proteomes" id="UP001324533">
    <property type="component" value="Chromosome"/>
</dbReference>
<proteinExistence type="predicted"/>
<accession>A0ABZ0V603</accession>
<dbReference type="RefSeq" id="WP_322409154.1">
    <property type="nucleotide sequence ID" value="NZ_CP139779.1"/>
</dbReference>
<gene>
    <name evidence="1" type="ORF">T9R20_09920</name>
</gene>
<keyword evidence="2" id="KW-1185">Reference proteome</keyword>
<evidence type="ECO:0000313" key="2">
    <source>
        <dbReference type="Proteomes" id="UP001324533"/>
    </source>
</evidence>
<dbReference type="EMBL" id="CP139779">
    <property type="protein sequence ID" value="WQB69028.1"/>
    <property type="molecule type" value="Genomic_DNA"/>
</dbReference>
<name>A0ABZ0V603_9MICO</name>
<sequence length="176" mass="20175">MWREAAKVALTGENAETAIWAVESKLLLERIGVPPREISAGIREACWWIASLDDLITYGIPEPGRTSYKQARNADERGRVVAGIKWVRHRHSHQLAAGTTREGDLRPFIGETGGPPFFISRSWRWHTVEQMNLTDDELKLSARLQPAYERYVARHPVQTTIRDALAWFYYLRDSDS</sequence>